<protein>
    <submittedName>
        <fullName evidence="1">Uncharacterized protein</fullName>
    </submittedName>
</protein>
<dbReference type="AlphaFoldDB" id="A0A645B380"/>
<sequence>MKIYFNKAVMGNYLLHSVIFAAVVDYNNFEIPVMQREERTDILNYSIALIV</sequence>
<gene>
    <name evidence="1" type="ORF">SDC9_106748</name>
</gene>
<name>A0A645B380_9ZZZZ</name>
<organism evidence="1">
    <name type="scientific">bioreactor metagenome</name>
    <dbReference type="NCBI Taxonomy" id="1076179"/>
    <lineage>
        <taxon>unclassified sequences</taxon>
        <taxon>metagenomes</taxon>
        <taxon>ecological metagenomes</taxon>
    </lineage>
</organism>
<reference evidence="1" key="1">
    <citation type="submission" date="2019-08" db="EMBL/GenBank/DDBJ databases">
        <authorList>
            <person name="Kucharzyk K."/>
            <person name="Murdoch R.W."/>
            <person name="Higgins S."/>
            <person name="Loffler F."/>
        </authorList>
    </citation>
    <scope>NUCLEOTIDE SEQUENCE</scope>
</reference>
<proteinExistence type="predicted"/>
<comment type="caution">
    <text evidence="1">The sequence shown here is derived from an EMBL/GenBank/DDBJ whole genome shotgun (WGS) entry which is preliminary data.</text>
</comment>
<evidence type="ECO:0000313" key="1">
    <source>
        <dbReference type="EMBL" id="MPM59902.1"/>
    </source>
</evidence>
<dbReference type="EMBL" id="VSSQ01017513">
    <property type="protein sequence ID" value="MPM59902.1"/>
    <property type="molecule type" value="Genomic_DNA"/>
</dbReference>
<accession>A0A645B380</accession>